<dbReference type="OrthoDB" id="9156018at2"/>
<feature type="transmembrane region" description="Helical" evidence="6">
    <location>
        <begin position="191"/>
        <end position="216"/>
    </location>
</feature>
<evidence type="ECO:0000256" key="1">
    <source>
        <dbReference type="ARBA" id="ARBA00004141"/>
    </source>
</evidence>
<evidence type="ECO:0000313" key="8">
    <source>
        <dbReference type="EMBL" id="GCL63691.1"/>
    </source>
</evidence>
<feature type="transmembrane region" description="Helical" evidence="6">
    <location>
        <begin position="66"/>
        <end position="88"/>
    </location>
</feature>
<dbReference type="PANTHER" id="PTHR32322">
    <property type="entry name" value="INNER MEMBRANE TRANSPORTER"/>
    <property type="match status" value="1"/>
</dbReference>
<dbReference type="InterPro" id="IPR000620">
    <property type="entry name" value="EamA_dom"/>
</dbReference>
<feature type="transmembrane region" description="Helical" evidence="6">
    <location>
        <begin position="123"/>
        <end position="140"/>
    </location>
</feature>
<evidence type="ECO:0000256" key="2">
    <source>
        <dbReference type="ARBA" id="ARBA00007362"/>
    </source>
</evidence>
<keyword evidence="3 6" id="KW-0812">Transmembrane</keyword>
<feature type="transmembrane region" description="Helical" evidence="6">
    <location>
        <begin position="94"/>
        <end position="116"/>
    </location>
</feature>
<dbReference type="SUPFAM" id="SSF103481">
    <property type="entry name" value="Multidrug resistance efflux transporter EmrE"/>
    <property type="match status" value="2"/>
</dbReference>
<gene>
    <name evidence="8" type="ORF">AQPW35_27720</name>
</gene>
<protein>
    <recommendedName>
        <fullName evidence="7">EamA domain-containing protein</fullName>
    </recommendedName>
</protein>
<feature type="transmembrane region" description="Helical" evidence="6">
    <location>
        <begin position="250"/>
        <end position="271"/>
    </location>
</feature>
<proteinExistence type="inferred from homology"/>
<dbReference type="Proteomes" id="UP000301751">
    <property type="component" value="Unassembled WGS sequence"/>
</dbReference>
<keyword evidence="9" id="KW-1185">Reference proteome</keyword>
<dbReference type="AlphaFoldDB" id="A0A480AQN5"/>
<evidence type="ECO:0000256" key="5">
    <source>
        <dbReference type="ARBA" id="ARBA00023136"/>
    </source>
</evidence>
<feature type="transmembrane region" description="Helical" evidence="6">
    <location>
        <begin position="277"/>
        <end position="294"/>
    </location>
</feature>
<feature type="transmembrane region" description="Helical" evidence="6">
    <location>
        <begin position="160"/>
        <end position="179"/>
    </location>
</feature>
<sequence length="311" mass="31855">MKPFLWPVLLGTGIFLGLGMPLAKAAAEQHVGALAFALWPTAAAGLVLMGIGHLRHGRPAFTAAQLRFGAIAGLFGHALPMSAAYWLASQAGAGFTALAFTLPPVFTLAVTLLLGLERPVLRRVAGVAVGLAGALLLVAGRGVLTTKADHTADAAHGAPAALWLVLAIPAVIAAANVYRSVRLPQGLAAEWLSGLTLLSSATFLALFGAVAGGLQVPMTAAALSWLALQAAALVAGYILYFLLQQRAEPVTFSFMGYVVMATGVASGTLFFGERLPWTTAPALAFIGAALWLISSNTARPAATLLGTGSRP</sequence>
<comment type="subcellular location">
    <subcellularLocation>
        <location evidence="1">Membrane</location>
        <topology evidence="1">Multi-pass membrane protein</topology>
    </subcellularLocation>
</comment>
<feature type="transmembrane region" description="Helical" evidence="6">
    <location>
        <begin position="35"/>
        <end position="54"/>
    </location>
</feature>
<evidence type="ECO:0000256" key="6">
    <source>
        <dbReference type="SAM" id="Phobius"/>
    </source>
</evidence>
<dbReference type="InterPro" id="IPR050638">
    <property type="entry name" value="AA-Vitamin_Transporters"/>
</dbReference>
<feature type="domain" description="EamA" evidence="7">
    <location>
        <begin position="9"/>
        <end position="138"/>
    </location>
</feature>
<dbReference type="GO" id="GO:0016020">
    <property type="term" value="C:membrane"/>
    <property type="evidence" value="ECO:0007669"/>
    <property type="project" value="UniProtKB-SubCell"/>
</dbReference>
<evidence type="ECO:0000256" key="3">
    <source>
        <dbReference type="ARBA" id="ARBA00022692"/>
    </source>
</evidence>
<comment type="similarity">
    <text evidence="2">Belongs to the EamA transporter family.</text>
</comment>
<comment type="caution">
    <text evidence="8">The sequence shown here is derived from an EMBL/GenBank/DDBJ whole genome shotgun (WGS) entry which is preliminary data.</text>
</comment>
<reference evidence="9" key="1">
    <citation type="submission" date="2019-03" db="EMBL/GenBank/DDBJ databases">
        <title>Aquabacterium pictum sp.nov., the first bacteriochlorophyll a-containing freshwater bacterium in the genus Aquabacterium of the class Betaproteobacteria.</title>
        <authorList>
            <person name="Hirose S."/>
            <person name="Tank M."/>
            <person name="Hara E."/>
            <person name="Tamaki H."/>
            <person name="Takaichi S."/>
            <person name="Haruta S."/>
            <person name="Hanada S."/>
        </authorList>
    </citation>
    <scope>NUCLEOTIDE SEQUENCE [LARGE SCALE GENOMIC DNA]</scope>
    <source>
        <strain evidence="9">W35</strain>
    </source>
</reference>
<dbReference type="PANTHER" id="PTHR32322:SF2">
    <property type="entry name" value="EAMA DOMAIN-CONTAINING PROTEIN"/>
    <property type="match status" value="1"/>
</dbReference>
<name>A0A480AQN5_9BURK</name>
<dbReference type="EMBL" id="BJCL01000006">
    <property type="protein sequence ID" value="GCL63691.1"/>
    <property type="molecule type" value="Genomic_DNA"/>
</dbReference>
<keyword evidence="4 6" id="KW-1133">Transmembrane helix</keyword>
<evidence type="ECO:0000259" key="7">
    <source>
        <dbReference type="Pfam" id="PF00892"/>
    </source>
</evidence>
<accession>A0A480AQN5</accession>
<organism evidence="8 9">
    <name type="scientific">Pseudaquabacterium pictum</name>
    <dbReference type="NCBI Taxonomy" id="2315236"/>
    <lineage>
        <taxon>Bacteria</taxon>
        <taxon>Pseudomonadati</taxon>
        <taxon>Pseudomonadota</taxon>
        <taxon>Betaproteobacteria</taxon>
        <taxon>Burkholderiales</taxon>
        <taxon>Sphaerotilaceae</taxon>
        <taxon>Pseudaquabacterium</taxon>
    </lineage>
</organism>
<dbReference type="RefSeq" id="WP_137733417.1">
    <property type="nucleotide sequence ID" value="NZ_BJCL01000006.1"/>
</dbReference>
<dbReference type="Pfam" id="PF00892">
    <property type="entry name" value="EamA"/>
    <property type="match status" value="1"/>
</dbReference>
<feature type="transmembrane region" description="Helical" evidence="6">
    <location>
        <begin position="222"/>
        <end position="243"/>
    </location>
</feature>
<evidence type="ECO:0000313" key="9">
    <source>
        <dbReference type="Proteomes" id="UP000301751"/>
    </source>
</evidence>
<evidence type="ECO:0000256" key="4">
    <source>
        <dbReference type="ARBA" id="ARBA00022989"/>
    </source>
</evidence>
<keyword evidence="5 6" id="KW-0472">Membrane</keyword>
<dbReference type="InterPro" id="IPR037185">
    <property type="entry name" value="EmrE-like"/>
</dbReference>